<keyword evidence="2" id="KW-1185">Reference proteome</keyword>
<gene>
    <name evidence="1" type="ORF">P5G46_11110</name>
</gene>
<dbReference type="EMBL" id="JAROCE010000003">
    <property type="protein sequence ID" value="MFM2721052.1"/>
    <property type="molecule type" value="Genomic_DNA"/>
</dbReference>
<sequence length="303" mass="32268">MRILAPTLSHLERSLSDLSTQVTLAALDALRGTRLLLHAAGVAAPDGRVLALVGPSGRGKTTASRHLGLHYGYVSDETVAVDPDLTVYPYRKPLSIIVEGKPFKEQIAPSDLGLLPLPDAPLRLAGITLLDRDPDTDTPGAFPVDLIDAICEMTPQISYLPDLPSPLQYVARIADQIGGVTRLIYRDAADLPALVEAMFAAPAPNAQPWTVAPAAATTGPWRCAEVDDAILVDGRACILREGTVTALDHRGALAWTMCLEGARTEQITEAAVTAFGEPDGSTPHELMTQTLQELVEHGLLIRA</sequence>
<dbReference type="RefSeq" id="WP_408905708.1">
    <property type="nucleotide sequence ID" value="NZ_JAROCE010000003.1"/>
</dbReference>
<dbReference type="SUPFAM" id="SSF53795">
    <property type="entry name" value="PEP carboxykinase-like"/>
    <property type="match status" value="1"/>
</dbReference>
<evidence type="ECO:0000313" key="2">
    <source>
        <dbReference type="Proteomes" id="UP001630303"/>
    </source>
</evidence>
<accession>A0ABW9GGW6</accession>
<organism evidence="1 2">
    <name type="scientific">Microbacterium mcarthurae</name>
    <dbReference type="NCBI Taxonomy" id="3035918"/>
    <lineage>
        <taxon>Bacteria</taxon>
        <taxon>Bacillati</taxon>
        <taxon>Actinomycetota</taxon>
        <taxon>Actinomycetes</taxon>
        <taxon>Micrococcales</taxon>
        <taxon>Microbacteriaceae</taxon>
        <taxon>Microbacterium</taxon>
    </lineage>
</organism>
<evidence type="ECO:0000313" key="1">
    <source>
        <dbReference type="EMBL" id="MFM2721052.1"/>
    </source>
</evidence>
<dbReference type="Proteomes" id="UP001630303">
    <property type="component" value="Unassembled WGS sequence"/>
</dbReference>
<reference evidence="1 2" key="1">
    <citation type="submission" date="2023-03" db="EMBL/GenBank/DDBJ databases">
        <title>MT1 and MT2 Draft Genomes of Novel Species.</title>
        <authorList>
            <person name="Venkateswaran K."/>
        </authorList>
    </citation>
    <scope>NUCLEOTIDE SEQUENCE [LARGE SCALE GENOMIC DNA]</scope>
    <source>
        <strain evidence="1 2">IF8SW-P5</strain>
    </source>
</reference>
<proteinExistence type="predicted"/>
<evidence type="ECO:0008006" key="3">
    <source>
        <dbReference type="Google" id="ProtNLM"/>
    </source>
</evidence>
<name>A0ABW9GGW6_9MICO</name>
<comment type="caution">
    <text evidence="1">The sequence shown here is derived from an EMBL/GenBank/DDBJ whole genome shotgun (WGS) entry which is preliminary data.</text>
</comment>
<protein>
    <recommendedName>
        <fullName evidence="3">Coenzyme PQQ synthesis protein D (PqqD)</fullName>
    </recommendedName>
</protein>